<dbReference type="GO" id="GO:0003676">
    <property type="term" value="F:nucleic acid binding"/>
    <property type="evidence" value="ECO:0007669"/>
    <property type="project" value="InterPro"/>
</dbReference>
<accession>A0A5B6WAE3</accession>
<dbReference type="AlphaFoldDB" id="A0A5B6WAE3"/>
<dbReference type="InterPro" id="IPR012337">
    <property type="entry name" value="RNaseH-like_sf"/>
</dbReference>
<name>A0A5B6WAE3_9ROSI</name>
<organism evidence="1 2">
    <name type="scientific">Gossypium australe</name>
    <dbReference type="NCBI Taxonomy" id="47621"/>
    <lineage>
        <taxon>Eukaryota</taxon>
        <taxon>Viridiplantae</taxon>
        <taxon>Streptophyta</taxon>
        <taxon>Embryophyta</taxon>
        <taxon>Tracheophyta</taxon>
        <taxon>Spermatophyta</taxon>
        <taxon>Magnoliopsida</taxon>
        <taxon>eudicotyledons</taxon>
        <taxon>Gunneridae</taxon>
        <taxon>Pentapetalae</taxon>
        <taxon>rosids</taxon>
        <taxon>malvids</taxon>
        <taxon>Malvales</taxon>
        <taxon>Malvaceae</taxon>
        <taxon>Malvoideae</taxon>
        <taxon>Gossypium</taxon>
    </lineage>
</organism>
<sequence length="183" mass="21448">MFALRVLNAQLTLNVDGSVKVEHQVSFGLLQPIMIPEWKWDRLTMDFASGLPVAHRKKDLIWVIIDRLKKLANFSSVRTNYSLERLAELYVSGILRLHRVPISIISDRDLRFTFRFWGKLHEALAYRLALPPELEKVHNAFLVLVRRQYRSNRSHVITSNEIELQPHLSYSKESIRNLAYEVK</sequence>
<evidence type="ECO:0000313" key="1">
    <source>
        <dbReference type="EMBL" id="KAA3477792.1"/>
    </source>
</evidence>
<dbReference type="SUPFAM" id="SSF53098">
    <property type="entry name" value="Ribonuclease H-like"/>
    <property type="match status" value="1"/>
</dbReference>
<dbReference type="OrthoDB" id="1001619at2759"/>
<dbReference type="EMBL" id="SMMG02000004">
    <property type="protein sequence ID" value="KAA3477792.1"/>
    <property type="molecule type" value="Genomic_DNA"/>
</dbReference>
<dbReference type="Proteomes" id="UP000325315">
    <property type="component" value="Unassembled WGS sequence"/>
</dbReference>
<reference evidence="2" key="1">
    <citation type="journal article" date="2019" name="Plant Biotechnol. J.">
        <title>Genome sequencing of the Australian wild diploid species Gossypium australe highlights disease resistance and delayed gland morphogenesis.</title>
        <authorList>
            <person name="Cai Y."/>
            <person name="Cai X."/>
            <person name="Wang Q."/>
            <person name="Wang P."/>
            <person name="Zhang Y."/>
            <person name="Cai C."/>
            <person name="Xu Y."/>
            <person name="Wang K."/>
            <person name="Zhou Z."/>
            <person name="Wang C."/>
            <person name="Geng S."/>
            <person name="Li B."/>
            <person name="Dong Q."/>
            <person name="Hou Y."/>
            <person name="Wang H."/>
            <person name="Ai P."/>
            <person name="Liu Z."/>
            <person name="Yi F."/>
            <person name="Sun M."/>
            <person name="An G."/>
            <person name="Cheng J."/>
            <person name="Zhang Y."/>
            <person name="Shi Q."/>
            <person name="Xie Y."/>
            <person name="Shi X."/>
            <person name="Chang Y."/>
            <person name="Huang F."/>
            <person name="Chen Y."/>
            <person name="Hong S."/>
            <person name="Mi L."/>
            <person name="Sun Q."/>
            <person name="Zhang L."/>
            <person name="Zhou B."/>
            <person name="Peng R."/>
            <person name="Zhang X."/>
            <person name="Liu F."/>
        </authorList>
    </citation>
    <scope>NUCLEOTIDE SEQUENCE [LARGE SCALE GENOMIC DNA]</scope>
    <source>
        <strain evidence="2">cv. PA1801</strain>
    </source>
</reference>
<proteinExistence type="predicted"/>
<dbReference type="InterPro" id="IPR036397">
    <property type="entry name" value="RNaseH_sf"/>
</dbReference>
<keyword evidence="2" id="KW-1185">Reference proteome</keyword>
<gene>
    <name evidence="1" type="ORF">EPI10_011653</name>
</gene>
<dbReference type="Gene3D" id="3.30.420.10">
    <property type="entry name" value="Ribonuclease H-like superfamily/Ribonuclease H"/>
    <property type="match status" value="1"/>
</dbReference>
<protein>
    <submittedName>
        <fullName evidence="1">Integrase</fullName>
    </submittedName>
</protein>
<dbReference type="PANTHER" id="PTHR45835:SF99">
    <property type="entry name" value="CHROMO DOMAIN-CONTAINING PROTEIN-RELATED"/>
    <property type="match status" value="1"/>
</dbReference>
<comment type="caution">
    <text evidence="1">The sequence shown here is derived from an EMBL/GenBank/DDBJ whole genome shotgun (WGS) entry which is preliminary data.</text>
</comment>
<evidence type="ECO:0000313" key="2">
    <source>
        <dbReference type="Proteomes" id="UP000325315"/>
    </source>
</evidence>
<dbReference type="PANTHER" id="PTHR45835">
    <property type="entry name" value="YALI0A06105P"/>
    <property type="match status" value="1"/>
</dbReference>